<dbReference type="InterPro" id="IPR005122">
    <property type="entry name" value="Uracil-DNA_glycosylase-like"/>
</dbReference>
<dbReference type="SMART" id="SM00987">
    <property type="entry name" value="UreE_C"/>
    <property type="match status" value="1"/>
</dbReference>
<dbReference type="Proteomes" id="UP000006512">
    <property type="component" value="Unassembled WGS sequence"/>
</dbReference>
<evidence type="ECO:0000313" key="2">
    <source>
        <dbReference type="EMBL" id="EGF93518.1"/>
    </source>
</evidence>
<dbReference type="SUPFAM" id="SSF52141">
    <property type="entry name" value="Uracil-DNA glycosylase-like"/>
    <property type="match status" value="1"/>
</dbReference>
<organism evidence="2 3">
    <name type="scientific">Asticcacaulis biprosthecium C19</name>
    <dbReference type="NCBI Taxonomy" id="715226"/>
    <lineage>
        <taxon>Bacteria</taxon>
        <taxon>Pseudomonadati</taxon>
        <taxon>Pseudomonadota</taxon>
        <taxon>Alphaproteobacteria</taxon>
        <taxon>Caulobacterales</taxon>
        <taxon>Caulobacteraceae</taxon>
        <taxon>Asticcacaulis</taxon>
    </lineage>
</organism>
<dbReference type="CDD" id="cd10033">
    <property type="entry name" value="UDG_like"/>
    <property type="match status" value="1"/>
</dbReference>
<evidence type="ECO:0000313" key="3">
    <source>
        <dbReference type="Proteomes" id="UP000006512"/>
    </source>
</evidence>
<dbReference type="InterPro" id="IPR047124">
    <property type="entry name" value="HI_0220.2"/>
</dbReference>
<dbReference type="EMBL" id="GL883077">
    <property type="protein sequence ID" value="EGF93518.1"/>
    <property type="molecule type" value="Genomic_DNA"/>
</dbReference>
<reference evidence="3" key="1">
    <citation type="submission" date="2011-03" db="EMBL/GenBank/DDBJ databases">
        <title>Draft genome sequence of Brevundimonas diminuta.</title>
        <authorList>
            <person name="Brown P.J.B."/>
            <person name="Buechlein A."/>
            <person name="Hemmerich C."/>
            <person name="Brun Y.V."/>
        </authorList>
    </citation>
    <scope>NUCLEOTIDE SEQUENCE [LARGE SCALE GENOMIC DNA]</scope>
    <source>
        <strain evidence="3">C19</strain>
    </source>
</reference>
<proteinExistence type="predicted"/>
<dbReference type="HOGENOM" id="CLU_075800_1_0_5"/>
<dbReference type="InterPro" id="IPR036895">
    <property type="entry name" value="Uracil-DNA_glycosylase-like_sf"/>
</dbReference>
<dbReference type="STRING" id="715226.ABI_19580"/>
<dbReference type="PANTHER" id="PTHR42160">
    <property type="entry name" value="URACIL-DNA GLYCOSYLASE SUPERFAMILY PROTEIN"/>
    <property type="match status" value="1"/>
</dbReference>
<dbReference type="AlphaFoldDB" id="F4QLM0"/>
<dbReference type="eggNOG" id="COG1573">
    <property type="taxonomic scope" value="Bacteria"/>
</dbReference>
<feature type="domain" description="Uracil-DNA glycosylase-like" evidence="1">
    <location>
        <begin position="1"/>
        <end position="139"/>
    </location>
</feature>
<protein>
    <submittedName>
        <fullName evidence="2">Uracil DNA glycosylase superfamily protein</fullName>
    </submittedName>
</protein>
<keyword evidence="3" id="KW-1185">Reference proteome</keyword>
<gene>
    <name evidence="2" type="ORF">ABI_19580</name>
</gene>
<evidence type="ECO:0000259" key="1">
    <source>
        <dbReference type="SMART" id="SM00986"/>
    </source>
</evidence>
<sequence>MKTSGVPWNDASGERLRNWLGVTPKQFYDESKFAIVPMGFCYPGRGKSGDKPPRSECAPLWHDRVMQTLPDVRLTLLIGAYAQARYLGEGRRATLSETVSACHDYIADGFLPVVHPSPRNGIWLRKNPWFETEIVPHLRTEVARWI</sequence>
<name>F4QLM0_9CAUL</name>
<dbReference type="Pfam" id="PF03167">
    <property type="entry name" value="UDG"/>
    <property type="match status" value="1"/>
</dbReference>
<accession>F4QLM0</accession>
<dbReference type="PANTHER" id="PTHR42160:SF1">
    <property type="entry name" value="URACIL-DNA GLYCOSYLASE SUPERFAMILY PROTEIN"/>
    <property type="match status" value="1"/>
</dbReference>
<dbReference type="SMART" id="SM00986">
    <property type="entry name" value="UDG"/>
    <property type="match status" value="1"/>
</dbReference>
<dbReference type="Gene3D" id="3.40.470.10">
    <property type="entry name" value="Uracil-DNA glycosylase-like domain"/>
    <property type="match status" value="1"/>
</dbReference>